<evidence type="ECO:0000256" key="6">
    <source>
        <dbReference type="ARBA" id="ARBA00023306"/>
    </source>
</evidence>
<feature type="compositionally biased region" description="Low complexity" evidence="8">
    <location>
        <begin position="278"/>
        <end position="290"/>
    </location>
</feature>
<comment type="similarity">
    <text evidence="2 7">Belongs to the SLD2 family.</text>
</comment>
<evidence type="ECO:0000313" key="9">
    <source>
        <dbReference type="EMBL" id="KAF9785746.1"/>
    </source>
</evidence>
<reference evidence="9" key="2">
    <citation type="submission" date="2020-11" db="EMBL/GenBank/DDBJ databases">
        <authorList>
            <consortium name="DOE Joint Genome Institute"/>
            <person name="Kuo A."/>
            <person name="Miyauchi S."/>
            <person name="Kiss E."/>
            <person name="Drula E."/>
            <person name="Kohler A."/>
            <person name="Sanchez-Garcia M."/>
            <person name="Andreopoulos B."/>
            <person name="Barry K.W."/>
            <person name="Bonito G."/>
            <person name="Buee M."/>
            <person name="Carver A."/>
            <person name="Chen C."/>
            <person name="Cichocki N."/>
            <person name="Clum A."/>
            <person name="Culley D."/>
            <person name="Crous P.W."/>
            <person name="Fauchery L."/>
            <person name="Girlanda M."/>
            <person name="Hayes R."/>
            <person name="Keri Z."/>
            <person name="Labutti K."/>
            <person name="Lipzen A."/>
            <person name="Lombard V."/>
            <person name="Magnuson J."/>
            <person name="Maillard F."/>
            <person name="Morin E."/>
            <person name="Murat C."/>
            <person name="Nolan M."/>
            <person name="Ohm R."/>
            <person name="Pangilinan J."/>
            <person name="Pereira M."/>
            <person name="Perotto S."/>
            <person name="Peter M."/>
            <person name="Riley R."/>
            <person name="Sitrit Y."/>
            <person name="Stielow B."/>
            <person name="Szollosi G."/>
            <person name="Zifcakova L."/>
            <person name="Stursova M."/>
            <person name="Spatafora J.W."/>
            <person name="Tedersoo L."/>
            <person name="Vaario L.-M."/>
            <person name="Yamada A."/>
            <person name="Yan M."/>
            <person name="Wang P."/>
            <person name="Xu J."/>
            <person name="Bruns T."/>
            <person name="Baldrian P."/>
            <person name="Vilgalys R."/>
            <person name="Henrissat B."/>
            <person name="Grigoriev I.V."/>
            <person name="Hibbett D."/>
            <person name="Nagy L.G."/>
            <person name="Martin F.M."/>
        </authorList>
    </citation>
    <scope>NUCLEOTIDE SEQUENCE</scope>
    <source>
        <strain evidence="9">UH-Tt-Lm1</strain>
    </source>
</reference>
<accession>A0A9P6HES6</accession>
<organism evidence="9 10">
    <name type="scientific">Thelephora terrestris</name>
    <dbReference type="NCBI Taxonomy" id="56493"/>
    <lineage>
        <taxon>Eukaryota</taxon>
        <taxon>Fungi</taxon>
        <taxon>Dikarya</taxon>
        <taxon>Basidiomycota</taxon>
        <taxon>Agaricomycotina</taxon>
        <taxon>Agaricomycetes</taxon>
        <taxon>Thelephorales</taxon>
        <taxon>Thelephoraceae</taxon>
        <taxon>Thelephora</taxon>
    </lineage>
</organism>
<keyword evidence="5 7" id="KW-0539">Nucleus</keyword>
<evidence type="ECO:0000256" key="2">
    <source>
        <dbReference type="ARBA" id="ARBA00007276"/>
    </source>
</evidence>
<feature type="compositionally biased region" description="Polar residues" evidence="8">
    <location>
        <begin position="232"/>
        <end position="253"/>
    </location>
</feature>
<dbReference type="Gene3D" id="1.10.10.1460">
    <property type="match status" value="1"/>
</dbReference>
<dbReference type="GO" id="GO:0003688">
    <property type="term" value="F:DNA replication origin binding"/>
    <property type="evidence" value="ECO:0007669"/>
    <property type="project" value="TreeGrafter"/>
</dbReference>
<dbReference type="AlphaFoldDB" id="A0A9P6HES6"/>
<dbReference type="InterPro" id="IPR040203">
    <property type="entry name" value="Sld2"/>
</dbReference>
<evidence type="ECO:0000256" key="7">
    <source>
        <dbReference type="RuleBase" id="RU367067"/>
    </source>
</evidence>
<reference evidence="9" key="1">
    <citation type="journal article" date="2020" name="Nat. Commun.">
        <title>Large-scale genome sequencing of mycorrhizal fungi provides insights into the early evolution of symbiotic traits.</title>
        <authorList>
            <person name="Miyauchi S."/>
            <person name="Kiss E."/>
            <person name="Kuo A."/>
            <person name="Drula E."/>
            <person name="Kohler A."/>
            <person name="Sanchez-Garcia M."/>
            <person name="Morin E."/>
            <person name="Andreopoulos B."/>
            <person name="Barry K.W."/>
            <person name="Bonito G."/>
            <person name="Buee M."/>
            <person name="Carver A."/>
            <person name="Chen C."/>
            <person name="Cichocki N."/>
            <person name="Clum A."/>
            <person name="Culley D."/>
            <person name="Crous P.W."/>
            <person name="Fauchery L."/>
            <person name="Girlanda M."/>
            <person name="Hayes R.D."/>
            <person name="Keri Z."/>
            <person name="LaButti K."/>
            <person name="Lipzen A."/>
            <person name="Lombard V."/>
            <person name="Magnuson J."/>
            <person name="Maillard F."/>
            <person name="Murat C."/>
            <person name="Nolan M."/>
            <person name="Ohm R.A."/>
            <person name="Pangilinan J."/>
            <person name="Pereira M.F."/>
            <person name="Perotto S."/>
            <person name="Peter M."/>
            <person name="Pfister S."/>
            <person name="Riley R."/>
            <person name="Sitrit Y."/>
            <person name="Stielow J.B."/>
            <person name="Szollosi G."/>
            <person name="Zifcakova L."/>
            <person name="Stursova M."/>
            <person name="Spatafora J.W."/>
            <person name="Tedersoo L."/>
            <person name="Vaario L.M."/>
            <person name="Yamada A."/>
            <person name="Yan M."/>
            <person name="Wang P."/>
            <person name="Xu J."/>
            <person name="Bruns T."/>
            <person name="Baldrian P."/>
            <person name="Vilgalys R."/>
            <person name="Dunand C."/>
            <person name="Henrissat B."/>
            <person name="Grigoriev I.V."/>
            <person name="Hibbett D."/>
            <person name="Nagy L.G."/>
            <person name="Martin F.M."/>
        </authorList>
    </citation>
    <scope>NUCLEOTIDE SEQUENCE</scope>
    <source>
        <strain evidence="9">UH-Tt-Lm1</strain>
    </source>
</reference>
<evidence type="ECO:0000256" key="8">
    <source>
        <dbReference type="SAM" id="MobiDB-lite"/>
    </source>
</evidence>
<keyword evidence="4 7" id="KW-0235">DNA replication</keyword>
<evidence type="ECO:0000256" key="1">
    <source>
        <dbReference type="ARBA" id="ARBA00004123"/>
    </source>
</evidence>
<name>A0A9P6HES6_9AGAM</name>
<dbReference type="GO" id="GO:0003697">
    <property type="term" value="F:single-stranded DNA binding"/>
    <property type="evidence" value="ECO:0007669"/>
    <property type="project" value="TreeGrafter"/>
</dbReference>
<dbReference type="GO" id="GO:0006270">
    <property type="term" value="P:DNA replication initiation"/>
    <property type="evidence" value="ECO:0007669"/>
    <property type="project" value="UniProtKB-UniRule"/>
</dbReference>
<comment type="subcellular location">
    <subcellularLocation>
        <location evidence="1 7">Nucleus</location>
    </subcellularLocation>
</comment>
<proteinExistence type="inferred from homology"/>
<sequence>MNVIALRTEIKAWERDFKADNGRDPTIRDIKDRPDLAEKYKLYKKLNKAQTQPSTPPKRQSRPLISNKSQAVKIEPPVASTNPFSPVKNKGNGISRVEQTRPLSQLFSTPQREAKRRELSPDPFPLIQPVASSSQVTFPSQPTSAISRARKRLRGEPVSPSPVKPKRPRIVPAGGPIPFLVRRPFDSDEDHDYSDDELGSQPGPSLFEETPRKDRSGDKSFNSLFDEDERLTQPTFSLGTTQSRPASRKTTGSGLFAGTRCQTSGLPLSDEEDDDRLTQTLPLAQAQPQLRTRRKLRPSDTRADARDKAFNISSRLTSSKGNDIPDQGSRTLRSLPTLATSGTKSNGSTAPSTPDHGVSKLPPTSSAPTSDAEMDEDLDTIDDKKNKMNLVPVSPPPPSLTSTTSYRNGNVKGKGKGKEKKFTSGTGKWKGKGKASAQKPTWSLAGDDSQDEGLDDEGGYLVVKIHQGGNATSKLGGEGGSPEDIRGQEEEITKDLVSGIKRRIPCPDPDSSSFPSQIQPQDGDMVVNLRDEFRKILDLNTNAAPSETAGGAIGAGGRGEYVRHARVVRAVRDGTRVIGMFDPSRGGHIWGVGETEHEADADLGTEDFQFGLEHGGTGDDYDDWEGEGVPWEVAELEHDDDETRL</sequence>
<keyword evidence="6 7" id="KW-0131">Cell cycle</keyword>
<dbReference type="GO" id="GO:0000727">
    <property type="term" value="P:double-strand break repair via break-induced replication"/>
    <property type="evidence" value="ECO:0007669"/>
    <property type="project" value="TreeGrafter"/>
</dbReference>
<dbReference type="OrthoDB" id="8775810at2759"/>
<dbReference type="PANTHER" id="PTHR28124:SF1">
    <property type="entry name" value="DNA REPLICATION REGULATOR SLD2"/>
    <property type="match status" value="1"/>
</dbReference>
<gene>
    <name evidence="9" type="ORF">BJ322DRAFT_737486</name>
</gene>
<feature type="compositionally biased region" description="Polar residues" evidence="8">
    <location>
        <begin position="328"/>
        <end position="352"/>
    </location>
</feature>
<feature type="region of interest" description="Disordered" evidence="8">
    <location>
        <begin position="45"/>
        <end position="455"/>
    </location>
</feature>
<feature type="compositionally biased region" description="Polar residues" evidence="8">
    <location>
        <begin position="130"/>
        <end position="146"/>
    </location>
</feature>
<dbReference type="GO" id="GO:0031261">
    <property type="term" value="C:DNA replication preinitiation complex"/>
    <property type="evidence" value="ECO:0007669"/>
    <property type="project" value="TreeGrafter"/>
</dbReference>
<comment type="caution">
    <text evidence="9">The sequence shown here is derived from an EMBL/GenBank/DDBJ whole genome shotgun (WGS) entry which is preliminary data.</text>
</comment>
<protein>
    <recommendedName>
        <fullName evidence="3 7">DNA replication regulator SLD2</fullName>
    </recommendedName>
</protein>
<feature type="compositionally biased region" description="Basic and acidic residues" evidence="8">
    <location>
        <begin position="297"/>
        <end position="309"/>
    </location>
</feature>
<feature type="compositionally biased region" description="Polar residues" evidence="8">
    <location>
        <begin position="101"/>
        <end position="111"/>
    </location>
</feature>
<dbReference type="Proteomes" id="UP000736335">
    <property type="component" value="Unassembled WGS sequence"/>
</dbReference>
<evidence type="ECO:0000256" key="3">
    <source>
        <dbReference type="ARBA" id="ARBA00018363"/>
    </source>
</evidence>
<evidence type="ECO:0000313" key="10">
    <source>
        <dbReference type="Proteomes" id="UP000736335"/>
    </source>
</evidence>
<keyword evidence="10" id="KW-1185">Reference proteome</keyword>
<dbReference type="PANTHER" id="PTHR28124">
    <property type="entry name" value="DNA REPLICATION REGULATOR SLD2"/>
    <property type="match status" value="1"/>
</dbReference>
<feature type="compositionally biased region" description="Acidic residues" evidence="8">
    <location>
        <begin position="187"/>
        <end position="198"/>
    </location>
</feature>
<comment type="function">
    <text evidence="7">Has a role in the initiation of DNA replication. Required at S-phase checkpoint.</text>
</comment>
<evidence type="ECO:0000256" key="4">
    <source>
        <dbReference type="ARBA" id="ARBA00022705"/>
    </source>
</evidence>
<evidence type="ECO:0000256" key="5">
    <source>
        <dbReference type="ARBA" id="ARBA00023242"/>
    </source>
</evidence>
<dbReference type="Pfam" id="PF11719">
    <property type="entry name" value="Drc1-Sld2"/>
    <property type="match status" value="1"/>
</dbReference>
<feature type="compositionally biased region" description="Basic and acidic residues" evidence="8">
    <location>
        <begin position="209"/>
        <end position="218"/>
    </location>
</feature>
<dbReference type="GO" id="GO:1902977">
    <property type="term" value="P:mitotic DNA replication preinitiation complex assembly"/>
    <property type="evidence" value="ECO:0007669"/>
    <property type="project" value="TreeGrafter"/>
</dbReference>
<dbReference type="InterPro" id="IPR021110">
    <property type="entry name" value="DNA_rep_checkpnt_protein"/>
</dbReference>
<dbReference type="EMBL" id="WIUZ02000006">
    <property type="protein sequence ID" value="KAF9785746.1"/>
    <property type="molecule type" value="Genomic_DNA"/>
</dbReference>
<feature type="compositionally biased region" description="Polar residues" evidence="8">
    <location>
        <begin position="311"/>
        <end position="321"/>
    </location>
</feature>